<dbReference type="InParanoid" id="A0A482X0Z8"/>
<evidence type="ECO:0000313" key="2">
    <source>
        <dbReference type="Proteomes" id="UP000291343"/>
    </source>
</evidence>
<proteinExistence type="predicted"/>
<reference evidence="1 2" key="1">
    <citation type="journal article" date="2017" name="Gigascience">
        <title>Genome sequence of the small brown planthopper, Laodelphax striatellus.</title>
        <authorList>
            <person name="Zhu J."/>
            <person name="Jiang F."/>
            <person name="Wang X."/>
            <person name="Yang P."/>
            <person name="Bao Y."/>
            <person name="Zhao W."/>
            <person name="Wang W."/>
            <person name="Lu H."/>
            <person name="Wang Q."/>
            <person name="Cui N."/>
            <person name="Li J."/>
            <person name="Chen X."/>
            <person name="Luo L."/>
            <person name="Yu J."/>
            <person name="Kang L."/>
            <person name="Cui F."/>
        </authorList>
    </citation>
    <scope>NUCLEOTIDE SEQUENCE [LARGE SCALE GENOMIC DNA]</scope>
    <source>
        <strain evidence="1">Lst14</strain>
    </source>
</reference>
<dbReference type="AlphaFoldDB" id="A0A482X0Z8"/>
<dbReference type="Proteomes" id="UP000291343">
    <property type="component" value="Unassembled WGS sequence"/>
</dbReference>
<accession>A0A482X0Z8</accession>
<protein>
    <submittedName>
        <fullName evidence="1">Uncharacterized protein</fullName>
    </submittedName>
</protein>
<gene>
    <name evidence="1" type="ORF">LSTR_LSTR014279</name>
</gene>
<name>A0A482X0Z8_LAOST</name>
<dbReference type="EMBL" id="QKKF02020032">
    <property type="protein sequence ID" value="RZF39292.1"/>
    <property type="molecule type" value="Genomic_DNA"/>
</dbReference>
<organism evidence="1 2">
    <name type="scientific">Laodelphax striatellus</name>
    <name type="common">Small brown planthopper</name>
    <name type="synonym">Delphax striatella</name>
    <dbReference type="NCBI Taxonomy" id="195883"/>
    <lineage>
        <taxon>Eukaryota</taxon>
        <taxon>Metazoa</taxon>
        <taxon>Ecdysozoa</taxon>
        <taxon>Arthropoda</taxon>
        <taxon>Hexapoda</taxon>
        <taxon>Insecta</taxon>
        <taxon>Pterygota</taxon>
        <taxon>Neoptera</taxon>
        <taxon>Paraneoptera</taxon>
        <taxon>Hemiptera</taxon>
        <taxon>Auchenorrhyncha</taxon>
        <taxon>Fulgoroidea</taxon>
        <taxon>Delphacidae</taxon>
        <taxon>Criomorphinae</taxon>
        <taxon>Laodelphax</taxon>
    </lineage>
</organism>
<keyword evidence="2" id="KW-1185">Reference proteome</keyword>
<comment type="caution">
    <text evidence="1">The sequence shown here is derived from an EMBL/GenBank/DDBJ whole genome shotgun (WGS) entry which is preliminary data.</text>
</comment>
<evidence type="ECO:0000313" key="1">
    <source>
        <dbReference type="EMBL" id="RZF39292.1"/>
    </source>
</evidence>
<sequence length="140" mass="15842">MWPSVGRRNVCVPRDDVRVPVNVQRHSRTNVSVDDKADPKPFKDSQLPSSTSFHDLLLNSPVSLMELGPLRELYEALEKETTRCDTFRPCVAGRMYPVQRVGVDLEQFVVCLCDKPDTCFHNRPSPVALNCLLVDSTTRN</sequence>